<keyword evidence="4" id="KW-1185">Reference proteome</keyword>
<proteinExistence type="predicted"/>
<dbReference type="Gene3D" id="2.60.40.10">
    <property type="entry name" value="Immunoglobulins"/>
    <property type="match status" value="2"/>
</dbReference>
<dbReference type="GO" id="GO:0005975">
    <property type="term" value="P:carbohydrate metabolic process"/>
    <property type="evidence" value="ECO:0007669"/>
    <property type="project" value="UniProtKB-ARBA"/>
</dbReference>
<accession>A0A1H9QUU9</accession>
<organism evidence="3 4">
    <name type="scientific">Actinokineospora terrae</name>
    <dbReference type="NCBI Taxonomy" id="155974"/>
    <lineage>
        <taxon>Bacteria</taxon>
        <taxon>Bacillati</taxon>
        <taxon>Actinomycetota</taxon>
        <taxon>Actinomycetes</taxon>
        <taxon>Pseudonocardiales</taxon>
        <taxon>Pseudonocardiaceae</taxon>
        <taxon>Actinokineospora</taxon>
    </lineage>
</organism>
<name>A0A1H9QUU9_9PSEU</name>
<dbReference type="InterPro" id="IPR013783">
    <property type="entry name" value="Ig-like_fold"/>
</dbReference>
<sequence length="510" mass="51564">MRVRTILAAAVIAVATVGVVGTASAQAERPSGTLGGLSVNRSSGTDTTTQVYQTQSGCPQGTDVWDLTVYGPGGFSNGLRATDPTNVGLSTLGGFFAPQDRSFREIAAANGTTITAGGYTVVLTCRESFTATVLGTFTVDVEFASPIEYIVQVAEQTYTAVSAYPAARSARGTSIALSAYVYPVNATGLVTFRSNGAVVGTARVSGGRADLTTTALPVGVLALTATFTGDRPLFSGSTSSPVGHQVYPVPGIAFSVSPGNRVTPGSPVTLTATTAPLDITGSVQFFDGNTSITDPRPVTNGVVTGVTDRLTLGRHTLTARLHPNDTIFSTQVSPPIAVDVVGIADSATENISTTVLPGALLISVDNREVVLPSPVMTPDGGRLVTSGVLNPVTVIDTRAGNPGWNVSGQVSDFASGPNRINGANLGWSPRLLDKSPVQAVFPGSAVPTANAIAPGATPGSGQGLVSARSMALAAPLGGNGTARLTADLSLAVPTSTVAGTYSATLTLTAI</sequence>
<evidence type="ECO:0000313" key="4">
    <source>
        <dbReference type="Proteomes" id="UP000199051"/>
    </source>
</evidence>
<dbReference type="InterPro" id="IPR032109">
    <property type="entry name" value="Big_3_5"/>
</dbReference>
<evidence type="ECO:0000259" key="2">
    <source>
        <dbReference type="Pfam" id="PF16640"/>
    </source>
</evidence>
<dbReference type="STRING" id="155974.SAMN04487818_104445"/>
<keyword evidence="1" id="KW-0732">Signal</keyword>
<evidence type="ECO:0000313" key="3">
    <source>
        <dbReference type="EMBL" id="SER64252.1"/>
    </source>
</evidence>
<dbReference type="RefSeq" id="WP_092777009.1">
    <property type="nucleotide sequence ID" value="NZ_FOGI01000004.1"/>
</dbReference>
<gene>
    <name evidence="3" type="ORF">SAMN04487818_104445</name>
</gene>
<dbReference type="AlphaFoldDB" id="A0A1H9QUU9"/>
<feature type="domain" description="Bacterial Ig-like" evidence="2">
    <location>
        <begin position="258"/>
        <end position="340"/>
    </location>
</feature>
<evidence type="ECO:0000256" key="1">
    <source>
        <dbReference type="SAM" id="SignalP"/>
    </source>
</evidence>
<dbReference type="Proteomes" id="UP000199051">
    <property type="component" value="Unassembled WGS sequence"/>
</dbReference>
<reference evidence="4" key="1">
    <citation type="submission" date="2016-10" db="EMBL/GenBank/DDBJ databases">
        <authorList>
            <person name="Varghese N."/>
            <person name="Submissions S."/>
        </authorList>
    </citation>
    <scope>NUCLEOTIDE SEQUENCE [LARGE SCALE GENOMIC DNA]</scope>
    <source>
        <strain evidence="4">DSM 44260</strain>
    </source>
</reference>
<feature type="chain" id="PRO_5011457833" evidence="1">
    <location>
        <begin position="26"/>
        <end position="510"/>
    </location>
</feature>
<feature type="domain" description="Bacterial Ig-like" evidence="2">
    <location>
        <begin position="169"/>
        <end position="246"/>
    </location>
</feature>
<dbReference type="EMBL" id="FOGI01000004">
    <property type="protein sequence ID" value="SER64252.1"/>
    <property type="molecule type" value="Genomic_DNA"/>
</dbReference>
<protein>
    <submittedName>
        <fullName evidence="3">Ig-like domain (Group 3)</fullName>
    </submittedName>
</protein>
<dbReference type="Pfam" id="PF16640">
    <property type="entry name" value="Big_3_5"/>
    <property type="match status" value="2"/>
</dbReference>
<feature type="signal peptide" evidence="1">
    <location>
        <begin position="1"/>
        <end position="25"/>
    </location>
</feature>